<dbReference type="EMBL" id="CP022685">
    <property type="protein sequence ID" value="ATL25910.1"/>
    <property type="molecule type" value="Genomic_DNA"/>
</dbReference>
<proteinExistence type="predicted"/>
<keyword evidence="1" id="KW-1133">Transmembrane helix</keyword>
<evidence type="ECO:0000313" key="2">
    <source>
        <dbReference type="EMBL" id="ATL25910.1"/>
    </source>
</evidence>
<dbReference type="RefSeq" id="WP_098240953.1">
    <property type="nucleotide sequence ID" value="NZ_CP022685.1"/>
</dbReference>
<name>A0A291Q2C4_9ACTN</name>
<evidence type="ECO:0000256" key="1">
    <source>
        <dbReference type="SAM" id="Phobius"/>
    </source>
</evidence>
<reference evidence="2 3" key="1">
    <citation type="submission" date="2017-08" db="EMBL/GenBank/DDBJ databases">
        <title>Complete Genome Sequence of Streptomyces formicae KY5, the formicamycin producer.</title>
        <authorList>
            <person name="Holmes N.A."/>
            <person name="Devine R."/>
            <person name="Qin Z."/>
            <person name="Seipke R.F."/>
            <person name="Wilkinson B."/>
            <person name="Hutchings M.I."/>
        </authorList>
    </citation>
    <scope>NUCLEOTIDE SEQUENCE [LARGE SCALE GENOMIC DNA]</scope>
    <source>
        <strain evidence="2 3">KY5</strain>
    </source>
</reference>
<feature type="transmembrane region" description="Helical" evidence="1">
    <location>
        <begin position="141"/>
        <end position="162"/>
    </location>
</feature>
<dbReference type="KEGG" id="sfk:KY5_0892c"/>
<keyword evidence="3" id="KW-1185">Reference proteome</keyword>
<organism evidence="2 3">
    <name type="scientific">Streptomyces formicae</name>
    <dbReference type="NCBI Taxonomy" id="1616117"/>
    <lineage>
        <taxon>Bacteria</taxon>
        <taxon>Bacillati</taxon>
        <taxon>Actinomycetota</taxon>
        <taxon>Actinomycetes</taxon>
        <taxon>Kitasatosporales</taxon>
        <taxon>Streptomycetaceae</taxon>
        <taxon>Streptomyces</taxon>
    </lineage>
</organism>
<protein>
    <submittedName>
        <fullName evidence="2">Uncharacterized protein</fullName>
    </submittedName>
</protein>
<keyword evidence="1" id="KW-0472">Membrane</keyword>
<evidence type="ECO:0000313" key="3">
    <source>
        <dbReference type="Proteomes" id="UP000221011"/>
    </source>
</evidence>
<sequence length="163" mass="17683">MSEAHRADGTEAFSARVQESLTDAATAYRFQRRERGFDLVADVPTTSRHTTQVHTYRVALDPGELTFVMTDIVRTETHGPGPLRGRTVETGRSRYWVTSGSLAGADRQSFSSTAGHRLIRGVAAELGWREIKPTGQKAAKVFGIVGGVVALGTLIALAVVFWP</sequence>
<dbReference type="Proteomes" id="UP000221011">
    <property type="component" value="Chromosome"/>
</dbReference>
<gene>
    <name evidence="2" type="ORF">KY5_0892c</name>
</gene>
<keyword evidence="1" id="KW-0812">Transmembrane</keyword>
<dbReference type="AlphaFoldDB" id="A0A291Q2C4"/>
<accession>A0A291Q2C4</accession>